<proteinExistence type="predicted"/>
<reference evidence="2 3" key="1">
    <citation type="submission" date="2013-07" db="EMBL/GenBank/DDBJ databases">
        <title>The Genome Sequence of Kwoniella mangroviensis CBS10435.</title>
        <authorList>
            <consortium name="The Broad Institute Genome Sequencing Platform"/>
            <person name="Cuomo C."/>
            <person name="Litvintseva A."/>
            <person name="Chen Y."/>
            <person name="Heitman J."/>
            <person name="Sun S."/>
            <person name="Springer D."/>
            <person name="Dromer F."/>
            <person name="Young S.K."/>
            <person name="Zeng Q."/>
            <person name="Gargeya S."/>
            <person name="Fitzgerald M."/>
            <person name="Abouelleil A."/>
            <person name="Alvarado L."/>
            <person name="Berlin A.M."/>
            <person name="Chapman S.B."/>
            <person name="Dewar J."/>
            <person name="Goldberg J."/>
            <person name="Griggs A."/>
            <person name="Gujja S."/>
            <person name="Hansen M."/>
            <person name="Howarth C."/>
            <person name="Imamovic A."/>
            <person name="Larimer J."/>
            <person name="McCowan C."/>
            <person name="Murphy C."/>
            <person name="Pearson M."/>
            <person name="Priest M."/>
            <person name="Roberts A."/>
            <person name="Saif S."/>
            <person name="Shea T."/>
            <person name="Sykes S."/>
            <person name="Wortman J."/>
            <person name="Nusbaum C."/>
            <person name="Birren B."/>
        </authorList>
    </citation>
    <scope>NUCLEOTIDE SEQUENCE [LARGE SCALE GENOMIC DNA]</scope>
    <source>
        <strain evidence="2 3">CBS 10435</strain>
    </source>
</reference>
<sequence>MDPYSHSHRRGRQDPQNPDTVGSPAKFAEGALPQITFSHMSADSQHPMGETATHQGHPSLSARVYDPQWDDPAYHPPHIGRSAAFLTRQSEYQQHTYEGLFNPSGLTVGIGASNSLALSSSTQGYADRLFPGEQPQSDDGLSVITCTSDAKSDHLSDRAYNIENERSLADERKRQSNVKASRRFRLRQKDKLREIPDLKRTIEEQSTMIESQSQRIKQLERYIESWNLSVPKQELSRDFDSGHHDDTTQY</sequence>
<evidence type="ECO:0000313" key="2">
    <source>
        <dbReference type="EMBL" id="OCF58480.1"/>
    </source>
</evidence>
<evidence type="ECO:0000256" key="1">
    <source>
        <dbReference type="SAM" id="MobiDB-lite"/>
    </source>
</evidence>
<evidence type="ECO:0008006" key="4">
    <source>
        <dbReference type="Google" id="ProtNLM"/>
    </source>
</evidence>
<dbReference type="AlphaFoldDB" id="A0A1B9ISK6"/>
<name>A0A1B9ISK6_9TREE</name>
<gene>
    <name evidence="2" type="ORF">L486_04513</name>
</gene>
<protein>
    <recommendedName>
        <fullName evidence="4">BZIP domain-containing protein</fullName>
    </recommendedName>
</protein>
<organism evidence="2 3">
    <name type="scientific">Kwoniella mangroviensis CBS 10435</name>
    <dbReference type="NCBI Taxonomy" id="1331196"/>
    <lineage>
        <taxon>Eukaryota</taxon>
        <taxon>Fungi</taxon>
        <taxon>Dikarya</taxon>
        <taxon>Basidiomycota</taxon>
        <taxon>Agaricomycotina</taxon>
        <taxon>Tremellomycetes</taxon>
        <taxon>Tremellales</taxon>
        <taxon>Cryptococcaceae</taxon>
        <taxon>Kwoniella</taxon>
    </lineage>
</organism>
<feature type="region of interest" description="Disordered" evidence="1">
    <location>
        <begin position="1"/>
        <end position="32"/>
    </location>
</feature>
<keyword evidence="3" id="KW-1185">Reference proteome</keyword>
<dbReference type="Proteomes" id="UP000092583">
    <property type="component" value="Unassembled WGS sequence"/>
</dbReference>
<dbReference type="CDD" id="cd14686">
    <property type="entry name" value="bZIP"/>
    <property type="match status" value="1"/>
</dbReference>
<reference evidence="3" key="2">
    <citation type="submission" date="2013-12" db="EMBL/GenBank/DDBJ databases">
        <title>Evolution of pathogenesis and genome organization in the Tremellales.</title>
        <authorList>
            <person name="Cuomo C."/>
            <person name="Litvintseva A."/>
            <person name="Heitman J."/>
            <person name="Chen Y."/>
            <person name="Sun S."/>
            <person name="Springer D."/>
            <person name="Dromer F."/>
            <person name="Young S."/>
            <person name="Zeng Q."/>
            <person name="Chapman S."/>
            <person name="Gujja S."/>
            <person name="Saif S."/>
            <person name="Birren B."/>
        </authorList>
    </citation>
    <scope>NUCLEOTIDE SEQUENCE [LARGE SCALE GENOMIC DNA]</scope>
    <source>
        <strain evidence="3">CBS 10435</strain>
    </source>
</reference>
<dbReference type="EMBL" id="KI669462">
    <property type="protein sequence ID" value="OCF58480.1"/>
    <property type="molecule type" value="Genomic_DNA"/>
</dbReference>
<accession>A0A1B9ISK6</accession>
<feature type="compositionally biased region" description="Basic residues" evidence="1">
    <location>
        <begin position="1"/>
        <end position="11"/>
    </location>
</feature>
<evidence type="ECO:0000313" key="3">
    <source>
        <dbReference type="Proteomes" id="UP000092583"/>
    </source>
</evidence>